<dbReference type="Gene3D" id="3.40.190.10">
    <property type="entry name" value="Periplasmic binding protein-like II"/>
    <property type="match status" value="1"/>
</dbReference>
<dbReference type="AlphaFoldDB" id="A0A940YIV2"/>
<organism evidence="3 4">
    <name type="scientific">Ideonella alba</name>
    <dbReference type="NCBI Taxonomy" id="2824118"/>
    <lineage>
        <taxon>Bacteria</taxon>
        <taxon>Pseudomonadati</taxon>
        <taxon>Pseudomonadota</taxon>
        <taxon>Betaproteobacteria</taxon>
        <taxon>Burkholderiales</taxon>
        <taxon>Sphaerotilaceae</taxon>
        <taxon>Ideonella</taxon>
    </lineage>
</organism>
<evidence type="ECO:0000313" key="4">
    <source>
        <dbReference type="Proteomes" id="UP000676246"/>
    </source>
</evidence>
<dbReference type="PANTHER" id="PTHR42928">
    <property type="entry name" value="TRICARBOXYLATE-BINDING PROTEIN"/>
    <property type="match status" value="1"/>
</dbReference>
<dbReference type="CDD" id="cd13578">
    <property type="entry name" value="PBP2_Bug27"/>
    <property type="match status" value="1"/>
</dbReference>
<gene>
    <name evidence="3" type="ORF">KAK03_09325</name>
</gene>
<dbReference type="RefSeq" id="WP_210853678.1">
    <property type="nucleotide sequence ID" value="NZ_JAGQDD010000005.1"/>
</dbReference>
<feature type="signal peptide" evidence="2">
    <location>
        <begin position="1"/>
        <end position="31"/>
    </location>
</feature>
<feature type="chain" id="PRO_5038108777" evidence="2">
    <location>
        <begin position="32"/>
        <end position="328"/>
    </location>
</feature>
<comment type="similarity">
    <text evidence="1">Belongs to the UPF0065 (bug) family.</text>
</comment>
<dbReference type="Proteomes" id="UP000676246">
    <property type="component" value="Unassembled WGS sequence"/>
</dbReference>
<keyword evidence="2" id="KW-0732">Signal</keyword>
<evidence type="ECO:0000256" key="2">
    <source>
        <dbReference type="SAM" id="SignalP"/>
    </source>
</evidence>
<proteinExistence type="inferred from homology"/>
<accession>A0A940YIV2</accession>
<name>A0A940YIV2_9BURK</name>
<dbReference type="Pfam" id="PF03401">
    <property type="entry name" value="TctC"/>
    <property type="match status" value="1"/>
</dbReference>
<reference evidence="3 4" key="1">
    <citation type="submission" date="2021-04" db="EMBL/GenBank/DDBJ databases">
        <title>The genome sequence of Ideonella sp. 3Y2.</title>
        <authorList>
            <person name="Liu Y."/>
        </authorList>
    </citation>
    <scope>NUCLEOTIDE SEQUENCE [LARGE SCALE GENOMIC DNA]</scope>
    <source>
        <strain evidence="3 4">3Y2</strain>
    </source>
</reference>
<dbReference type="SUPFAM" id="SSF53850">
    <property type="entry name" value="Periplasmic binding protein-like II"/>
    <property type="match status" value="1"/>
</dbReference>
<dbReference type="PANTHER" id="PTHR42928:SF5">
    <property type="entry name" value="BLR1237 PROTEIN"/>
    <property type="match status" value="1"/>
</dbReference>
<comment type="caution">
    <text evidence="3">The sequence shown here is derived from an EMBL/GenBank/DDBJ whole genome shotgun (WGS) entry which is preliminary data.</text>
</comment>
<dbReference type="EMBL" id="JAGQDD010000005">
    <property type="protein sequence ID" value="MBQ0930689.1"/>
    <property type="molecule type" value="Genomic_DNA"/>
</dbReference>
<dbReference type="InterPro" id="IPR005064">
    <property type="entry name" value="BUG"/>
</dbReference>
<protein>
    <submittedName>
        <fullName evidence="3">Tripartite tricarboxylate transporter substrate binding protein</fullName>
    </submittedName>
</protein>
<sequence length="328" mass="34094">MTLPLLPRRACLPVLAALAALALPEAVRAQAWPERPLRLVVPYAPGAAADALARAVAERLGPQLGQTVVVDNRGGAGGTLGADNVAKSPPDGYSLVLGTDATHATNHLVARKFPYDPVKSFTPLVPAAVNHIVLVTHPSQPFNTLKELIAYAKANPKKLSFGSSGPGSAHHLAGELLTELAGIEMTHVPYKGGGPAITDLLGNNIPLVFASLATARPHLESGKLKALGVVEAQRFPGLPQVPAIGETVPGYAIQSWFAFFGPAGLPPAVTARLVSELNKALEQPAVREALAKNGMTPTGGRPEALAAFLQTEISQRARLVKAAGIESE</sequence>
<keyword evidence="4" id="KW-1185">Reference proteome</keyword>
<dbReference type="Gene3D" id="3.40.190.150">
    <property type="entry name" value="Bordetella uptake gene, domain 1"/>
    <property type="match status" value="1"/>
</dbReference>
<dbReference type="PIRSF" id="PIRSF017082">
    <property type="entry name" value="YflP"/>
    <property type="match status" value="1"/>
</dbReference>
<evidence type="ECO:0000313" key="3">
    <source>
        <dbReference type="EMBL" id="MBQ0930689.1"/>
    </source>
</evidence>
<evidence type="ECO:0000256" key="1">
    <source>
        <dbReference type="ARBA" id="ARBA00006987"/>
    </source>
</evidence>
<dbReference type="InterPro" id="IPR042100">
    <property type="entry name" value="Bug_dom1"/>
</dbReference>